<dbReference type="EMBL" id="AP035881">
    <property type="protein sequence ID" value="BFP49878.1"/>
    <property type="molecule type" value="Genomic_DNA"/>
</dbReference>
<evidence type="ECO:0000256" key="2">
    <source>
        <dbReference type="ARBA" id="ARBA00005983"/>
    </source>
</evidence>
<dbReference type="PROSITE" id="PS50146">
    <property type="entry name" value="DAGK"/>
    <property type="match status" value="1"/>
</dbReference>
<keyword evidence="3" id="KW-0812">Transmembrane</keyword>
<accession>A0AB33KDD5</accession>
<comment type="cofactor">
    <cofactor evidence="1">
        <name>Mg(2+)</name>
        <dbReference type="ChEBI" id="CHEBI:18420"/>
    </cofactor>
</comment>
<gene>
    <name evidence="5" type="ORF">KCMC57_62460</name>
</gene>
<dbReference type="SUPFAM" id="SSF111331">
    <property type="entry name" value="NAD kinase/diacylglycerol kinase-like"/>
    <property type="match status" value="1"/>
</dbReference>
<sequence>MAFDTSPARAQRWARLALLGLLGSIVVLLAAAGSGGLLILLVGLAGVALTAAGAWWAITHRGAVRVMATLLALAAPVAVVVLYARADLWPAALAALALLVAAVACMRSAAQSLHRQEGMEAVAGAVPRHAVLIMNTKSGGGKVAQFGLIAKARALGAQVVLLDTEVETDVAQLARDAVADGADLLGVAGGDGTQALVAQVAAEHGLPFLVISAGTRNHFAMDLGLDRRDPATCLEALTDGQVLRVDLGDVNGRPFVNTVSFGVYAEVVQRPDYREAKAGVALDALPELLLSYAGDRLDASVGDVRLKGLQALLVSNNPYSLPGVTGAGGRRPRLDLGTLGVVGIRMTSAAQAAEVVLRGRSAMGLQVLDAPKVTVTAEASHIAVGIDGEALSLPTPVTCTINPGVLKVLVPRNRPGTPASGQPLTLGTLLSLAFNRRQPAQVGRE</sequence>
<feature type="transmembrane region" description="Helical" evidence="3">
    <location>
        <begin position="37"/>
        <end position="57"/>
    </location>
</feature>
<dbReference type="InterPro" id="IPR001206">
    <property type="entry name" value="Diacylglycerol_kinase_cat_dom"/>
</dbReference>
<reference evidence="5" key="1">
    <citation type="submission" date="2024-07" db="EMBL/GenBank/DDBJ databases">
        <title>Complete genome sequences of cellulolytic bacteria, Kitasatospora sp. CMC57 and Streptomyces sp. CMC78, isolated from Japanese agricultural soil.</title>
        <authorList>
            <person name="Hashimoto T."/>
            <person name="Ito M."/>
            <person name="Iwamoto M."/>
            <person name="Fukahori D."/>
            <person name="Shoda T."/>
            <person name="Sakoda M."/>
            <person name="Morohoshi T."/>
            <person name="Mitsuboshi M."/>
            <person name="Nishizawa T."/>
        </authorList>
    </citation>
    <scope>NUCLEOTIDE SEQUENCE</scope>
    <source>
        <strain evidence="5">CMC57</strain>
    </source>
</reference>
<evidence type="ECO:0000256" key="3">
    <source>
        <dbReference type="SAM" id="Phobius"/>
    </source>
</evidence>
<dbReference type="Gene3D" id="3.40.50.10330">
    <property type="entry name" value="Probable inorganic polyphosphate/atp-NAD kinase, domain 1"/>
    <property type="match status" value="1"/>
</dbReference>
<dbReference type="InterPro" id="IPR050187">
    <property type="entry name" value="Lipid_Phosphate_FormReg"/>
</dbReference>
<dbReference type="InterPro" id="IPR016064">
    <property type="entry name" value="NAD/diacylglycerol_kinase_sf"/>
</dbReference>
<dbReference type="InterPro" id="IPR017438">
    <property type="entry name" value="ATP-NAD_kinase_N"/>
</dbReference>
<name>A0AB33KDD5_9ACTN</name>
<dbReference type="AlphaFoldDB" id="A0AB33KDD5"/>
<feature type="transmembrane region" description="Helical" evidence="3">
    <location>
        <begin position="64"/>
        <end position="83"/>
    </location>
</feature>
<feature type="domain" description="DAGKc" evidence="4">
    <location>
        <begin position="125"/>
        <end position="254"/>
    </location>
</feature>
<keyword evidence="3" id="KW-1133">Transmembrane helix</keyword>
<evidence type="ECO:0000259" key="4">
    <source>
        <dbReference type="PROSITE" id="PS50146"/>
    </source>
</evidence>
<dbReference type="Gene3D" id="2.60.200.40">
    <property type="match status" value="1"/>
</dbReference>
<feature type="transmembrane region" description="Helical" evidence="3">
    <location>
        <begin position="89"/>
        <end position="110"/>
    </location>
</feature>
<dbReference type="PANTHER" id="PTHR12358:SF54">
    <property type="entry name" value="SPHINGOSINE KINASE RELATED PROTEIN"/>
    <property type="match status" value="1"/>
</dbReference>
<feature type="transmembrane region" description="Helical" evidence="3">
    <location>
        <begin position="12"/>
        <end position="31"/>
    </location>
</feature>
<organism evidence="5">
    <name type="scientific">Kitasatospora sp. CMC57</name>
    <dbReference type="NCBI Taxonomy" id="3231513"/>
    <lineage>
        <taxon>Bacteria</taxon>
        <taxon>Bacillati</taxon>
        <taxon>Actinomycetota</taxon>
        <taxon>Actinomycetes</taxon>
        <taxon>Kitasatosporales</taxon>
        <taxon>Streptomycetaceae</taxon>
        <taxon>Kitasatospora</taxon>
    </lineage>
</organism>
<dbReference type="PANTHER" id="PTHR12358">
    <property type="entry name" value="SPHINGOSINE KINASE"/>
    <property type="match status" value="1"/>
</dbReference>
<proteinExistence type="inferred from homology"/>
<comment type="similarity">
    <text evidence="2">Belongs to the diacylglycerol/lipid kinase family.</text>
</comment>
<dbReference type="RefSeq" id="WP_407991930.1">
    <property type="nucleotide sequence ID" value="NZ_AP035881.2"/>
</dbReference>
<dbReference type="GO" id="GO:0016301">
    <property type="term" value="F:kinase activity"/>
    <property type="evidence" value="ECO:0007669"/>
    <property type="project" value="InterPro"/>
</dbReference>
<keyword evidence="3" id="KW-0472">Membrane</keyword>
<dbReference type="Pfam" id="PF00781">
    <property type="entry name" value="DAGK_cat"/>
    <property type="match status" value="1"/>
</dbReference>
<evidence type="ECO:0000256" key="1">
    <source>
        <dbReference type="ARBA" id="ARBA00001946"/>
    </source>
</evidence>
<protein>
    <recommendedName>
        <fullName evidence="4">DAGKc domain-containing protein</fullName>
    </recommendedName>
</protein>
<evidence type="ECO:0000313" key="5">
    <source>
        <dbReference type="EMBL" id="BFP49878.1"/>
    </source>
</evidence>